<keyword evidence="8" id="KW-1185">Reference proteome</keyword>
<dbReference type="Proteomes" id="UP001166093">
    <property type="component" value="Unassembled WGS sequence"/>
</dbReference>
<gene>
    <name evidence="7" type="primary">Mafa_1</name>
    <name evidence="7" type="ORF">GTO93_0003072</name>
</gene>
<feature type="non-terminal residue" evidence="7">
    <location>
        <position position="521"/>
    </location>
</feature>
<proteinExistence type="predicted"/>
<dbReference type="SUPFAM" id="SSF57959">
    <property type="entry name" value="Leucine zipper domain"/>
    <property type="match status" value="1"/>
</dbReference>
<dbReference type="InterPro" id="IPR013592">
    <property type="entry name" value="Maf_TF_N"/>
</dbReference>
<evidence type="ECO:0000256" key="1">
    <source>
        <dbReference type="ARBA" id="ARBA00023015"/>
    </source>
</evidence>
<reference evidence="7" key="1">
    <citation type="journal article" date="2021" name="Cell">
        <title>Tracing the genetic footprints of vertebrate landing in non-teleost ray-finned fishes.</title>
        <authorList>
            <person name="Bi X."/>
            <person name="Wang K."/>
            <person name="Yang L."/>
            <person name="Pan H."/>
            <person name="Jiang H."/>
            <person name="Wei Q."/>
            <person name="Fang M."/>
            <person name="Yu H."/>
            <person name="Zhu C."/>
            <person name="Cai Y."/>
            <person name="He Y."/>
            <person name="Gan X."/>
            <person name="Zeng H."/>
            <person name="Yu D."/>
            <person name="Zhu Y."/>
            <person name="Jiang H."/>
            <person name="Qiu Q."/>
            <person name="Yang H."/>
            <person name="Zhang Y.E."/>
            <person name="Wang W."/>
            <person name="Zhu M."/>
            <person name="He S."/>
            <person name="Zhang G."/>
        </authorList>
    </citation>
    <scope>NUCLEOTIDE SEQUENCE</scope>
    <source>
        <strain evidence="7">Pddl_001</strain>
    </source>
</reference>
<dbReference type="Pfam" id="PF08383">
    <property type="entry name" value="Maf_N"/>
    <property type="match status" value="1"/>
</dbReference>
<name>A0ABS2YJA1_POLSP</name>
<comment type="caution">
    <text evidence="7">The sequence shown here is derived from an EMBL/GenBank/DDBJ whole genome shotgun (WGS) entry which is preliminary data.</text>
</comment>
<feature type="non-terminal residue" evidence="7">
    <location>
        <position position="1"/>
    </location>
</feature>
<keyword evidence="3" id="KW-0804">Transcription</keyword>
<organism evidence="7 8">
    <name type="scientific">Polyodon spathula</name>
    <name type="common">North American paddlefish</name>
    <name type="synonym">Squalus spathula</name>
    <dbReference type="NCBI Taxonomy" id="7913"/>
    <lineage>
        <taxon>Eukaryota</taxon>
        <taxon>Metazoa</taxon>
        <taxon>Chordata</taxon>
        <taxon>Craniata</taxon>
        <taxon>Vertebrata</taxon>
        <taxon>Euteleostomi</taxon>
        <taxon>Actinopterygii</taxon>
        <taxon>Chondrostei</taxon>
        <taxon>Acipenseriformes</taxon>
        <taxon>Polyodontidae</taxon>
        <taxon>Polyodon</taxon>
    </lineage>
</organism>
<dbReference type="InterPro" id="IPR008917">
    <property type="entry name" value="TF_DNA-bd_sf"/>
</dbReference>
<evidence type="ECO:0000259" key="6">
    <source>
        <dbReference type="Pfam" id="PF08383"/>
    </source>
</evidence>
<dbReference type="InterPro" id="IPR024874">
    <property type="entry name" value="Transcription_factor_Maf_fam"/>
</dbReference>
<dbReference type="InterPro" id="IPR046347">
    <property type="entry name" value="bZIP_sf"/>
</dbReference>
<evidence type="ECO:0000313" key="7">
    <source>
        <dbReference type="EMBL" id="MBN3286820.1"/>
    </source>
</evidence>
<keyword evidence="1" id="KW-0805">Transcription regulation</keyword>
<feature type="region of interest" description="Disordered" evidence="4">
    <location>
        <begin position="33"/>
        <end position="90"/>
    </location>
</feature>
<dbReference type="Pfam" id="PF03131">
    <property type="entry name" value="bZIP_Maf"/>
    <property type="match status" value="1"/>
</dbReference>
<dbReference type="Gene3D" id="1.20.5.170">
    <property type="match status" value="1"/>
</dbReference>
<feature type="region of interest" description="Disordered" evidence="4">
    <location>
        <begin position="316"/>
        <end position="338"/>
    </location>
</feature>
<evidence type="ECO:0000256" key="2">
    <source>
        <dbReference type="ARBA" id="ARBA00023125"/>
    </source>
</evidence>
<feature type="domain" description="Basic leucine zipper" evidence="5">
    <location>
        <begin position="226"/>
        <end position="305"/>
    </location>
</feature>
<protein>
    <submittedName>
        <fullName evidence="7">MAFA factor</fullName>
    </submittedName>
</protein>
<feature type="region of interest" description="Disordered" evidence="4">
    <location>
        <begin position="145"/>
        <end position="168"/>
    </location>
</feature>
<dbReference type="PANTHER" id="PTHR10129:SF44">
    <property type="entry name" value="TRAFFIC JAM, ISOFORM C"/>
    <property type="match status" value="1"/>
</dbReference>
<keyword evidence="2" id="KW-0238">DNA-binding</keyword>
<dbReference type="CDD" id="cd14718">
    <property type="entry name" value="bZIP_Maf_large"/>
    <property type="match status" value="1"/>
</dbReference>
<feature type="region of interest" description="Disordered" evidence="4">
    <location>
        <begin position="441"/>
        <end position="461"/>
    </location>
</feature>
<sequence length="521" mass="57816">MSASLQLPDSLPTSPLEMEYVNDFDLMKFDVKREPPSETLPPNPGGCTAPRLPGAVVGGSLNSTPCSSVPPSPTFSDTSGPGASCSASLGSESRSSLEELYWMATLQQQLGSDPLGLSPEDAVEALINSAAAAAGVTQLQSLDSFRAGPGAHSQQGHPAQLPPHHHPSLQISHPAAGGGMDPPGYLGVAMTSPVSVEELVSQAHHHLEHHHHNQQVAAQLRLEERFSDDQLVSMSVRELNRHLRGFSKEEIVRLKQKRRTLKNRGYAQSCRFKRVQQKHVLESEKSHLAQQVHKLHNTATQQQNTQLHTNATIQHSTAETRAGVREEPPGTAGTQTTQHSYTTTKHTATHQCNNTTQHSRNTCWSQRRATWHSRYANYTTQLHNNKTHSYTPMQQYNTAQQKHVLESEKSHLAQQVRKLHNTATQQQNTQLHTNATIQHSTAETRAGVREEPPGTAGTQTTQHSYTTTKHTATHQCNNTTQHSRNTCWSQRRATWHSRYANYTTQLHNNKTHSTFVYIETH</sequence>
<dbReference type="EMBL" id="JAAWVQ010161014">
    <property type="protein sequence ID" value="MBN3286820.1"/>
    <property type="molecule type" value="Genomic_DNA"/>
</dbReference>
<dbReference type="InterPro" id="IPR004826">
    <property type="entry name" value="bZIP_Maf"/>
</dbReference>
<evidence type="ECO:0000313" key="8">
    <source>
        <dbReference type="Proteomes" id="UP001166093"/>
    </source>
</evidence>
<accession>A0ABS2YJA1</accession>
<evidence type="ECO:0000256" key="4">
    <source>
        <dbReference type="SAM" id="MobiDB-lite"/>
    </source>
</evidence>
<feature type="domain" description="Maf transcription factor N-terminal" evidence="6">
    <location>
        <begin position="96"/>
        <end position="127"/>
    </location>
</feature>
<evidence type="ECO:0000259" key="5">
    <source>
        <dbReference type="Pfam" id="PF03131"/>
    </source>
</evidence>
<dbReference type="SUPFAM" id="SSF47454">
    <property type="entry name" value="A DNA-binding domain in eukaryotic transcription factors"/>
    <property type="match status" value="1"/>
</dbReference>
<dbReference type="PANTHER" id="PTHR10129">
    <property type="entry name" value="TRANSCRIPTION FACTOR MAF"/>
    <property type="match status" value="1"/>
</dbReference>
<evidence type="ECO:0000256" key="3">
    <source>
        <dbReference type="ARBA" id="ARBA00023163"/>
    </source>
</evidence>